<sequence length="255" mass="27996">MFQKYLYLWVATGLLECANGQVGPATGAGKCTVPLTANAVLNGIFGVTGQVTFQLVPEAQLVVVDLKLSGLKKPAGFGDYSYHVHTHPVGADGNCAATREHLDPFNVGTKPPCDSNQPQLCQTGDLSGKFGKIPSSEDSVSVHYIDPFLKFSPQEQSILGRSIVVHGPDSTRLACGNITSWIDYTADLSNRPTLQASRFTTQYVMFSHDVAYILKMYIEAPWFVFIGLNLAWGGEHRAVQRIEMIETRKQRNNLF</sequence>
<reference evidence="10" key="3">
    <citation type="journal article" date="2018" name="Mol. Plant Microbe Interact.">
        <title>Genome sequence resources for the wheat stripe rust pathogen (Puccinia striiformis f. sp. tritici) and the barley stripe rust pathogen (Puccinia striiformis f. sp. hordei).</title>
        <authorList>
            <person name="Xia C."/>
            <person name="Wang M."/>
            <person name="Yin C."/>
            <person name="Cornejo O.E."/>
            <person name="Hulbert S.H."/>
            <person name="Chen X."/>
        </authorList>
    </citation>
    <scope>NUCLEOTIDE SEQUENCE [LARGE SCALE GENOMIC DNA]</scope>
    <source>
        <strain evidence="10">93TX-2</strain>
    </source>
</reference>
<feature type="domain" description="Superoxide dismutase copper/zinc binding" evidence="8">
    <location>
        <begin position="47"/>
        <end position="169"/>
    </location>
</feature>
<dbReference type="OrthoDB" id="2015551at2759"/>
<dbReference type="AlphaFoldDB" id="A0A2S4UU98"/>
<organism evidence="9 10">
    <name type="scientific">Puccinia striiformis</name>
    <dbReference type="NCBI Taxonomy" id="27350"/>
    <lineage>
        <taxon>Eukaryota</taxon>
        <taxon>Fungi</taxon>
        <taxon>Dikarya</taxon>
        <taxon>Basidiomycota</taxon>
        <taxon>Pucciniomycotina</taxon>
        <taxon>Pucciniomycetes</taxon>
        <taxon>Pucciniales</taxon>
        <taxon>Pucciniaceae</taxon>
        <taxon>Puccinia</taxon>
    </lineage>
</organism>
<evidence type="ECO:0000256" key="3">
    <source>
        <dbReference type="ARBA" id="ARBA00010457"/>
    </source>
</evidence>
<gene>
    <name evidence="9" type="ORF">PSHT_12836</name>
</gene>
<accession>A0A2S4UU98</accession>
<reference evidence="10" key="2">
    <citation type="journal article" date="2018" name="BMC Genomics">
        <title>Genomic insights into host adaptation between the wheat stripe rust pathogen (Puccinia striiformis f. sp. tritici) and the barley stripe rust pathogen (Puccinia striiformis f. sp. hordei).</title>
        <authorList>
            <person name="Xia C."/>
            <person name="Wang M."/>
            <person name="Yin C."/>
            <person name="Cornejo O.E."/>
            <person name="Hulbert S.H."/>
            <person name="Chen X."/>
        </authorList>
    </citation>
    <scope>NUCLEOTIDE SEQUENCE [LARGE SCALE GENOMIC DNA]</scope>
    <source>
        <strain evidence="10">93TX-2</strain>
    </source>
</reference>
<dbReference type="FunFam" id="2.60.40.200:FF:000007">
    <property type="entry name" value="Cell surface Cu-only superoxide dismutase 5"/>
    <property type="match status" value="1"/>
</dbReference>
<dbReference type="InterPro" id="IPR001424">
    <property type="entry name" value="SOD_Cu_Zn_dom"/>
</dbReference>
<comment type="similarity">
    <text evidence="3">Belongs to the Cu-Zn superoxide dismutase family.</text>
</comment>
<evidence type="ECO:0000256" key="2">
    <source>
        <dbReference type="ARBA" id="ARBA00004613"/>
    </source>
</evidence>
<evidence type="ECO:0000256" key="1">
    <source>
        <dbReference type="ARBA" id="ARBA00004196"/>
    </source>
</evidence>
<evidence type="ECO:0000256" key="5">
    <source>
        <dbReference type="ARBA" id="ARBA00022525"/>
    </source>
</evidence>
<dbReference type="InterPro" id="IPR053257">
    <property type="entry name" value="Cu-only_SOD"/>
</dbReference>
<dbReference type="Pfam" id="PF00080">
    <property type="entry name" value="Sod_Cu"/>
    <property type="match status" value="1"/>
</dbReference>
<comment type="caution">
    <text evidence="9">The sequence shown here is derived from an EMBL/GenBank/DDBJ whole genome shotgun (WGS) entry which is preliminary data.</text>
</comment>
<name>A0A2S4UU98_9BASI</name>
<dbReference type="VEuPathDB" id="FungiDB:PSHT_12836"/>
<protein>
    <recommendedName>
        <fullName evidence="4">superoxide dismutase</fullName>
        <ecNumber evidence="4">1.15.1.1</ecNumber>
    </recommendedName>
</protein>
<reference evidence="9 10" key="1">
    <citation type="submission" date="2017-12" db="EMBL/GenBank/DDBJ databases">
        <title>Gene loss provides genomic basis for host adaptation in cereal stripe rust fungi.</title>
        <authorList>
            <person name="Xia C."/>
        </authorList>
    </citation>
    <scope>NUCLEOTIDE SEQUENCE [LARGE SCALE GENOMIC DNA]</scope>
    <source>
        <strain evidence="9 10">93TX-2</strain>
    </source>
</reference>
<evidence type="ECO:0000256" key="7">
    <source>
        <dbReference type="SAM" id="SignalP"/>
    </source>
</evidence>
<keyword evidence="10" id="KW-1185">Reference proteome</keyword>
<dbReference type="SUPFAM" id="SSF49329">
    <property type="entry name" value="Cu,Zn superoxide dismutase-like"/>
    <property type="match status" value="1"/>
</dbReference>
<evidence type="ECO:0000259" key="8">
    <source>
        <dbReference type="Pfam" id="PF00080"/>
    </source>
</evidence>
<feature type="chain" id="PRO_5015633105" description="superoxide dismutase" evidence="7">
    <location>
        <begin position="21"/>
        <end position="255"/>
    </location>
</feature>
<evidence type="ECO:0000256" key="4">
    <source>
        <dbReference type="ARBA" id="ARBA00012682"/>
    </source>
</evidence>
<keyword evidence="7" id="KW-0732">Signal</keyword>
<keyword evidence="5" id="KW-0964">Secreted</keyword>
<dbReference type="Proteomes" id="UP000238274">
    <property type="component" value="Unassembled WGS sequence"/>
</dbReference>
<evidence type="ECO:0000313" key="10">
    <source>
        <dbReference type="Proteomes" id="UP000238274"/>
    </source>
</evidence>
<comment type="subcellular location">
    <subcellularLocation>
        <location evidence="1">Cell envelope</location>
    </subcellularLocation>
    <subcellularLocation>
        <location evidence="2">Secreted</location>
    </subcellularLocation>
</comment>
<dbReference type="EC" id="1.15.1.1" evidence="4"/>
<proteinExistence type="inferred from homology"/>
<dbReference type="VEuPathDB" id="FungiDB:PSTT_11107"/>
<dbReference type="InterPro" id="IPR036423">
    <property type="entry name" value="SOD-like_Cu/Zn_dom_sf"/>
</dbReference>
<evidence type="ECO:0000256" key="6">
    <source>
        <dbReference type="ARBA" id="ARBA00049204"/>
    </source>
</evidence>
<dbReference type="GO" id="GO:0004784">
    <property type="term" value="F:superoxide dismutase activity"/>
    <property type="evidence" value="ECO:0007669"/>
    <property type="project" value="UniProtKB-EC"/>
</dbReference>
<dbReference type="EMBL" id="PKSM01000242">
    <property type="protein sequence ID" value="POW00856.1"/>
    <property type="molecule type" value="Genomic_DNA"/>
</dbReference>
<dbReference type="GO" id="GO:0046872">
    <property type="term" value="F:metal ion binding"/>
    <property type="evidence" value="ECO:0007669"/>
    <property type="project" value="InterPro"/>
</dbReference>
<feature type="signal peptide" evidence="7">
    <location>
        <begin position="1"/>
        <end position="20"/>
    </location>
</feature>
<comment type="catalytic activity">
    <reaction evidence="6">
        <text>2 superoxide + 2 H(+) = H2O2 + O2</text>
        <dbReference type="Rhea" id="RHEA:20696"/>
        <dbReference type="ChEBI" id="CHEBI:15378"/>
        <dbReference type="ChEBI" id="CHEBI:15379"/>
        <dbReference type="ChEBI" id="CHEBI:16240"/>
        <dbReference type="ChEBI" id="CHEBI:18421"/>
        <dbReference type="EC" id="1.15.1.1"/>
    </reaction>
</comment>
<evidence type="ECO:0000313" key="9">
    <source>
        <dbReference type="EMBL" id="POW00856.1"/>
    </source>
</evidence>
<dbReference type="Gene3D" id="2.60.40.200">
    <property type="entry name" value="Superoxide dismutase, copper/zinc binding domain"/>
    <property type="match status" value="1"/>
</dbReference>
<dbReference type="PANTHER" id="PTHR20910">
    <property type="entry name" value="AGAP001623-PA"/>
    <property type="match status" value="1"/>
</dbReference>
<dbReference type="GO" id="GO:0005576">
    <property type="term" value="C:extracellular region"/>
    <property type="evidence" value="ECO:0007669"/>
    <property type="project" value="UniProtKB-SubCell"/>
</dbReference>
<dbReference type="PANTHER" id="PTHR20910:SF1">
    <property type="entry name" value="SUPEROXIDE DISMUTASE COPPER_ZINC BINDING DOMAIN-CONTAINING PROTEIN"/>
    <property type="match status" value="1"/>
</dbReference>